<evidence type="ECO:0000259" key="1">
    <source>
        <dbReference type="PROSITE" id="PS50280"/>
    </source>
</evidence>
<evidence type="ECO:0000313" key="3">
    <source>
        <dbReference type="Proteomes" id="UP000504638"/>
    </source>
</evidence>
<name>A0A6G1G9P8_9PEZI</name>
<dbReference type="Proteomes" id="UP000504638">
    <property type="component" value="Unplaced"/>
</dbReference>
<dbReference type="InterPro" id="IPR001214">
    <property type="entry name" value="SET_dom"/>
</dbReference>
<dbReference type="Pfam" id="PF00856">
    <property type="entry name" value="SET"/>
    <property type="match status" value="1"/>
</dbReference>
<organism evidence="2">
    <name type="scientific">Eremomyces bilateralis CBS 781.70</name>
    <dbReference type="NCBI Taxonomy" id="1392243"/>
    <lineage>
        <taxon>Eukaryota</taxon>
        <taxon>Fungi</taxon>
        <taxon>Dikarya</taxon>
        <taxon>Ascomycota</taxon>
        <taxon>Pezizomycotina</taxon>
        <taxon>Dothideomycetes</taxon>
        <taxon>Dothideomycetes incertae sedis</taxon>
        <taxon>Eremomycetales</taxon>
        <taxon>Eremomycetaceae</taxon>
        <taxon>Eremomyces</taxon>
    </lineage>
</organism>
<dbReference type="GeneID" id="54415482"/>
<reference evidence="2 4" key="1">
    <citation type="submission" date="2020-01" db="EMBL/GenBank/DDBJ databases">
        <authorList>
            <consortium name="DOE Joint Genome Institute"/>
            <person name="Haridas S."/>
            <person name="Albert R."/>
            <person name="Binder M."/>
            <person name="Bloem J."/>
            <person name="Labutti K."/>
            <person name="Salamov A."/>
            <person name="Andreopoulos B."/>
            <person name="Baker S.E."/>
            <person name="Barry K."/>
            <person name="Bills G."/>
            <person name="Bluhm B.H."/>
            <person name="Cannon C."/>
            <person name="Castanera R."/>
            <person name="Culley D.E."/>
            <person name="Daum C."/>
            <person name="Ezra D."/>
            <person name="Gonzalez J.B."/>
            <person name="Henrissat B."/>
            <person name="Kuo A."/>
            <person name="Liang C."/>
            <person name="Lipzen A."/>
            <person name="Lutzoni F."/>
            <person name="Magnuson J."/>
            <person name="Mondo S."/>
            <person name="Nolan M."/>
            <person name="Ohm R."/>
            <person name="Pangilinan J."/>
            <person name="Park H.-J."/>
            <person name="Ramirez L."/>
            <person name="Alfaro M."/>
            <person name="Sun H."/>
            <person name="Tritt A."/>
            <person name="Yoshinaga Y."/>
            <person name="Zwiers L.-H."/>
            <person name="Turgeon B.G."/>
            <person name="Goodwin S.B."/>
            <person name="Spatafora J.W."/>
            <person name="Crous P.W."/>
            <person name="Grigoriev I.V."/>
        </authorList>
    </citation>
    <scope>NUCLEOTIDE SEQUENCE</scope>
    <source>
        <strain evidence="2 4">CBS 781.70</strain>
    </source>
</reference>
<protein>
    <submittedName>
        <fullName evidence="2 4">SET domain-containing protein</fullName>
    </submittedName>
</protein>
<evidence type="ECO:0000313" key="2">
    <source>
        <dbReference type="EMBL" id="KAF1814589.1"/>
    </source>
</evidence>
<dbReference type="InterPro" id="IPR046341">
    <property type="entry name" value="SET_dom_sf"/>
</dbReference>
<keyword evidence="3" id="KW-1185">Reference proteome</keyword>
<dbReference type="CDD" id="cd10540">
    <property type="entry name" value="SET_SpSet7-like"/>
    <property type="match status" value="1"/>
</dbReference>
<gene>
    <name evidence="2 4" type="ORF">P152DRAFT_279933</name>
</gene>
<accession>A0A6G1G9P8</accession>
<reference evidence="4" key="3">
    <citation type="submission" date="2025-04" db="UniProtKB">
        <authorList>
            <consortium name="RefSeq"/>
        </authorList>
    </citation>
    <scope>IDENTIFICATION</scope>
    <source>
        <strain evidence="4">CBS 781.70</strain>
    </source>
</reference>
<dbReference type="AlphaFoldDB" id="A0A6G1G9P8"/>
<dbReference type="SMART" id="SM00317">
    <property type="entry name" value="SET"/>
    <property type="match status" value="1"/>
</dbReference>
<proteinExistence type="predicted"/>
<reference evidence="4" key="2">
    <citation type="submission" date="2020-04" db="EMBL/GenBank/DDBJ databases">
        <authorList>
            <consortium name="NCBI Genome Project"/>
        </authorList>
    </citation>
    <scope>NUCLEOTIDE SEQUENCE</scope>
    <source>
        <strain evidence="4">CBS 781.70</strain>
    </source>
</reference>
<sequence length="158" mass="18116">MVDRLEGEMSLARCPDIYLVLNTPKGRGVVARSHIPARTILDVCPVLVLSLEDNEKHIKHTELFHYTYNWPHQDEKGILRMHQAICFGLGSMFNHSHHNQNVVWERDQQSKTITYRAARDIPPGEELCISYGSHLTFTDADSPEGEEEPELLLDKIQI</sequence>
<dbReference type="PROSITE" id="PS50280">
    <property type="entry name" value="SET"/>
    <property type="match status" value="1"/>
</dbReference>
<feature type="domain" description="SET" evidence="1">
    <location>
        <begin position="15"/>
        <end position="132"/>
    </location>
</feature>
<evidence type="ECO:0000313" key="4">
    <source>
        <dbReference type="RefSeq" id="XP_033536220.1"/>
    </source>
</evidence>
<dbReference type="Gene3D" id="2.170.270.10">
    <property type="entry name" value="SET domain"/>
    <property type="match status" value="1"/>
</dbReference>
<dbReference type="EMBL" id="ML975153">
    <property type="protein sequence ID" value="KAF1814589.1"/>
    <property type="molecule type" value="Genomic_DNA"/>
</dbReference>
<dbReference type="OrthoDB" id="3180714at2759"/>
<dbReference type="SUPFAM" id="SSF82199">
    <property type="entry name" value="SET domain"/>
    <property type="match status" value="1"/>
</dbReference>
<dbReference type="RefSeq" id="XP_033536220.1">
    <property type="nucleotide sequence ID" value="XM_033674912.1"/>
</dbReference>